<dbReference type="STRING" id="90241.B0682_01675"/>
<feature type="chain" id="PRO_5012481758" description="Peptidyl-prolyl cis-trans isomerase" evidence="8">
    <location>
        <begin position="21"/>
        <end position="247"/>
    </location>
</feature>
<comment type="caution">
    <text evidence="10">The sequence shown here is derived from an EMBL/GenBank/DDBJ whole genome shotgun (WGS) entry which is preliminary data.</text>
</comment>
<keyword evidence="5 6" id="KW-0413">Isomerase</keyword>
<evidence type="ECO:0000313" key="10">
    <source>
        <dbReference type="EMBL" id="OOS22524.1"/>
    </source>
</evidence>
<comment type="similarity">
    <text evidence="2 7">Belongs to the FKBP-type PPIase family.</text>
</comment>
<evidence type="ECO:0000256" key="1">
    <source>
        <dbReference type="ARBA" id="ARBA00000971"/>
    </source>
</evidence>
<dbReference type="InterPro" id="IPR001179">
    <property type="entry name" value="PPIase_FKBP_dom"/>
</dbReference>
<dbReference type="PANTHER" id="PTHR43811:SF19">
    <property type="entry name" value="39 KDA FK506-BINDING NUCLEAR PROTEIN"/>
    <property type="match status" value="1"/>
</dbReference>
<comment type="catalytic activity">
    <reaction evidence="1 6 7">
        <text>[protein]-peptidylproline (omega=180) = [protein]-peptidylproline (omega=0)</text>
        <dbReference type="Rhea" id="RHEA:16237"/>
        <dbReference type="Rhea" id="RHEA-COMP:10747"/>
        <dbReference type="Rhea" id="RHEA-COMP:10748"/>
        <dbReference type="ChEBI" id="CHEBI:83833"/>
        <dbReference type="ChEBI" id="CHEBI:83834"/>
        <dbReference type="EC" id="5.2.1.8"/>
    </reaction>
</comment>
<dbReference type="InterPro" id="IPR036944">
    <property type="entry name" value="PPIase_FKBP_N_sf"/>
</dbReference>
<dbReference type="Gene3D" id="3.10.50.40">
    <property type="match status" value="1"/>
</dbReference>
<evidence type="ECO:0000256" key="7">
    <source>
        <dbReference type="RuleBase" id="RU003915"/>
    </source>
</evidence>
<dbReference type="OrthoDB" id="9814548at2"/>
<keyword evidence="11" id="KW-1185">Reference proteome</keyword>
<dbReference type="GO" id="GO:0006457">
    <property type="term" value="P:protein folding"/>
    <property type="evidence" value="ECO:0007669"/>
    <property type="project" value="InterPro"/>
</dbReference>
<organism evidence="10 11">
    <name type="scientific">Lwoffella lincolnii</name>
    <dbReference type="NCBI Taxonomy" id="90241"/>
    <lineage>
        <taxon>Bacteria</taxon>
        <taxon>Pseudomonadati</taxon>
        <taxon>Pseudomonadota</taxon>
        <taxon>Gammaproteobacteria</taxon>
        <taxon>Moraxellales</taxon>
        <taxon>Moraxellaceae</taxon>
        <taxon>Lwoffella</taxon>
    </lineage>
</organism>
<dbReference type="PANTHER" id="PTHR43811">
    <property type="entry name" value="FKBP-TYPE PEPTIDYL-PROLYL CIS-TRANS ISOMERASE FKPA"/>
    <property type="match status" value="1"/>
</dbReference>
<dbReference type="Gene3D" id="1.10.287.460">
    <property type="entry name" value="Peptidyl-prolyl cis-trans isomerase, FKBP-type, N-terminal domain"/>
    <property type="match status" value="1"/>
</dbReference>
<reference evidence="10 11" key="1">
    <citation type="submission" date="2017-02" db="EMBL/GenBank/DDBJ databases">
        <title>Draft genome sequence of Moraxella lincolnii CCUG 9405T type strain.</title>
        <authorList>
            <person name="Salva-Serra F."/>
            <person name="Engstrom-Jakobsson H."/>
            <person name="Thorell K."/>
            <person name="Jaen-Luchoro D."/>
            <person name="Gonzales-Siles L."/>
            <person name="Karlsson R."/>
            <person name="Yazdan S."/>
            <person name="Boulund F."/>
            <person name="Johnning A."/>
            <person name="Engstrand L."/>
            <person name="Kristiansson E."/>
            <person name="Moore E."/>
        </authorList>
    </citation>
    <scope>NUCLEOTIDE SEQUENCE [LARGE SCALE GENOMIC DNA]</scope>
    <source>
        <strain evidence="10 11">CCUG 9405</strain>
    </source>
</reference>
<evidence type="ECO:0000256" key="4">
    <source>
        <dbReference type="ARBA" id="ARBA00023110"/>
    </source>
</evidence>
<keyword evidence="3 8" id="KW-0732">Signal</keyword>
<dbReference type="InterPro" id="IPR046357">
    <property type="entry name" value="PPIase_dom_sf"/>
</dbReference>
<evidence type="ECO:0000256" key="6">
    <source>
        <dbReference type="PROSITE-ProRule" id="PRU00277"/>
    </source>
</evidence>
<evidence type="ECO:0000256" key="8">
    <source>
        <dbReference type="SAM" id="SignalP"/>
    </source>
</evidence>
<dbReference type="EC" id="5.2.1.8" evidence="7"/>
<keyword evidence="4 6" id="KW-0697">Rotamase</keyword>
<proteinExistence type="inferred from homology"/>
<dbReference type="GO" id="GO:0003755">
    <property type="term" value="F:peptidyl-prolyl cis-trans isomerase activity"/>
    <property type="evidence" value="ECO:0007669"/>
    <property type="project" value="UniProtKB-UniRule"/>
</dbReference>
<dbReference type="RefSeq" id="WP_078306375.1">
    <property type="nucleotide sequence ID" value="NZ_CP147511.1"/>
</dbReference>
<dbReference type="PROSITE" id="PS51257">
    <property type="entry name" value="PROKAR_LIPOPROTEIN"/>
    <property type="match status" value="1"/>
</dbReference>
<sequence>MRNKSVLTAMTMGVSVFLFGCNNGGQQAQTAQATKSTMTITNESPELEKVGYSLGYMMAEGNKGQVDDLNLDAFETGFRDGYEEKESALTQEQMQQVLVSYQEKKQAELIKEMEAKAASNKEEGQKFLAENKTKEGVQTTDSGLQYKVVKEGSGASPKATDMVKVHYEGKLIDGTVFDSSYERGEPIEFPLNQVIPGWTEGVQLMKKGAEYELYIPSDLAYGEAGNPGIEPNSVLIFKVELLDFHSA</sequence>
<dbReference type="PROSITE" id="PS50059">
    <property type="entry name" value="FKBP_PPIASE"/>
    <property type="match status" value="1"/>
</dbReference>
<dbReference type="SUPFAM" id="SSF54534">
    <property type="entry name" value="FKBP-like"/>
    <property type="match status" value="1"/>
</dbReference>
<name>A0A1T0CJM6_9GAMM</name>
<dbReference type="AlphaFoldDB" id="A0A1T0CJM6"/>
<dbReference type="Proteomes" id="UP000191094">
    <property type="component" value="Unassembled WGS sequence"/>
</dbReference>
<dbReference type="Pfam" id="PF01346">
    <property type="entry name" value="FKBP_N"/>
    <property type="match status" value="1"/>
</dbReference>
<accession>A0A1T0CJM6</accession>
<gene>
    <name evidence="10" type="ORF">B0682_01675</name>
</gene>
<dbReference type="EMBL" id="MUYT01000002">
    <property type="protein sequence ID" value="OOS22524.1"/>
    <property type="molecule type" value="Genomic_DNA"/>
</dbReference>
<evidence type="ECO:0000259" key="9">
    <source>
        <dbReference type="PROSITE" id="PS50059"/>
    </source>
</evidence>
<protein>
    <recommendedName>
        <fullName evidence="7">Peptidyl-prolyl cis-trans isomerase</fullName>
        <ecNumber evidence="7">5.2.1.8</ecNumber>
    </recommendedName>
</protein>
<dbReference type="FunFam" id="3.10.50.40:FF:000045">
    <property type="entry name" value="Peptidyl-prolyl cis-trans isomerase"/>
    <property type="match status" value="1"/>
</dbReference>
<feature type="domain" description="PPIase FKBP-type" evidence="9">
    <location>
        <begin position="160"/>
        <end position="245"/>
    </location>
</feature>
<evidence type="ECO:0000313" key="11">
    <source>
        <dbReference type="Proteomes" id="UP000191094"/>
    </source>
</evidence>
<dbReference type="Pfam" id="PF00254">
    <property type="entry name" value="FKBP_C"/>
    <property type="match status" value="1"/>
</dbReference>
<feature type="signal peptide" evidence="8">
    <location>
        <begin position="1"/>
        <end position="20"/>
    </location>
</feature>
<dbReference type="InterPro" id="IPR000774">
    <property type="entry name" value="PPIase_FKBP_N"/>
</dbReference>
<evidence type="ECO:0000256" key="3">
    <source>
        <dbReference type="ARBA" id="ARBA00022729"/>
    </source>
</evidence>
<evidence type="ECO:0000256" key="5">
    <source>
        <dbReference type="ARBA" id="ARBA00023235"/>
    </source>
</evidence>
<evidence type="ECO:0000256" key="2">
    <source>
        <dbReference type="ARBA" id="ARBA00006577"/>
    </source>
</evidence>